<dbReference type="Gramene" id="TVU17307">
    <property type="protein sequence ID" value="TVU17307"/>
    <property type="gene ID" value="EJB05_33330"/>
</dbReference>
<sequence>MVQSGSGGGTTPCGGTASSTATSLARSPTAPTSYRNYMMWRANESPSKVEETNFQAADFDFIRVVQWMKASYLLRLTSVIDTYFCLPFLVYVCLKNRMSKQNSSDCE</sequence>
<keyword evidence="2" id="KW-1133">Transmembrane helix</keyword>
<reference evidence="3 4" key="1">
    <citation type="journal article" date="2019" name="Sci. Rep.">
        <title>A high-quality genome of Eragrostis curvula grass provides insights into Poaceae evolution and supports new strategies to enhance forage quality.</title>
        <authorList>
            <person name="Carballo J."/>
            <person name="Santos B.A.C.M."/>
            <person name="Zappacosta D."/>
            <person name="Garbus I."/>
            <person name="Selva J.P."/>
            <person name="Gallo C.A."/>
            <person name="Diaz A."/>
            <person name="Albertini E."/>
            <person name="Caccamo M."/>
            <person name="Echenique V."/>
        </authorList>
    </citation>
    <scope>NUCLEOTIDE SEQUENCE [LARGE SCALE GENOMIC DNA]</scope>
    <source>
        <strain evidence="4">cv. Victoria</strain>
        <tissue evidence="3">Leaf</tissue>
    </source>
</reference>
<accession>A0A5J9U1J1</accession>
<organism evidence="3 4">
    <name type="scientific">Eragrostis curvula</name>
    <name type="common">weeping love grass</name>
    <dbReference type="NCBI Taxonomy" id="38414"/>
    <lineage>
        <taxon>Eukaryota</taxon>
        <taxon>Viridiplantae</taxon>
        <taxon>Streptophyta</taxon>
        <taxon>Embryophyta</taxon>
        <taxon>Tracheophyta</taxon>
        <taxon>Spermatophyta</taxon>
        <taxon>Magnoliopsida</taxon>
        <taxon>Liliopsida</taxon>
        <taxon>Poales</taxon>
        <taxon>Poaceae</taxon>
        <taxon>PACMAD clade</taxon>
        <taxon>Chloridoideae</taxon>
        <taxon>Eragrostideae</taxon>
        <taxon>Eragrostidinae</taxon>
        <taxon>Eragrostis</taxon>
    </lineage>
</organism>
<comment type="caution">
    <text evidence="3">The sequence shown here is derived from an EMBL/GenBank/DDBJ whole genome shotgun (WGS) entry which is preliminary data.</text>
</comment>
<proteinExistence type="predicted"/>
<keyword evidence="2" id="KW-0472">Membrane</keyword>
<dbReference type="Proteomes" id="UP000324897">
    <property type="component" value="Chromosome 7"/>
</dbReference>
<gene>
    <name evidence="3" type="ORF">EJB05_33330</name>
</gene>
<evidence type="ECO:0000313" key="4">
    <source>
        <dbReference type="Proteomes" id="UP000324897"/>
    </source>
</evidence>
<feature type="region of interest" description="Disordered" evidence="1">
    <location>
        <begin position="1"/>
        <end position="30"/>
    </location>
</feature>
<feature type="compositionally biased region" description="Low complexity" evidence="1">
    <location>
        <begin position="13"/>
        <end position="30"/>
    </location>
</feature>
<name>A0A5J9U1J1_9POAL</name>
<dbReference type="AlphaFoldDB" id="A0A5J9U1J1"/>
<feature type="non-terminal residue" evidence="3">
    <location>
        <position position="107"/>
    </location>
</feature>
<keyword evidence="4" id="KW-1185">Reference proteome</keyword>
<keyword evidence="2" id="KW-0812">Transmembrane</keyword>
<evidence type="ECO:0000313" key="3">
    <source>
        <dbReference type="EMBL" id="TVU17307.1"/>
    </source>
</evidence>
<dbReference type="EMBL" id="RWGY01000029">
    <property type="protein sequence ID" value="TVU17307.1"/>
    <property type="molecule type" value="Genomic_DNA"/>
</dbReference>
<feature type="transmembrane region" description="Helical" evidence="2">
    <location>
        <begin position="72"/>
        <end position="94"/>
    </location>
</feature>
<evidence type="ECO:0000256" key="1">
    <source>
        <dbReference type="SAM" id="MobiDB-lite"/>
    </source>
</evidence>
<evidence type="ECO:0000256" key="2">
    <source>
        <dbReference type="SAM" id="Phobius"/>
    </source>
</evidence>
<protein>
    <submittedName>
        <fullName evidence="3">Uncharacterized protein</fullName>
    </submittedName>
</protein>
<feature type="compositionally biased region" description="Gly residues" evidence="1">
    <location>
        <begin position="1"/>
        <end position="12"/>
    </location>
</feature>